<comment type="caution">
    <text evidence="3">The sequence shown here is derived from an EMBL/GenBank/DDBJ whole genome shotgun (WGS) entry which is preliminary data.</text>
</comment>
<dbReference type="AlphaFoldDB" id="A0A1Q8VZ85"/>
<dbReference type="InterPro" id="IPR001451">
    <property type="entry name" value="Hexapep"/>
</dbReference>
<organism evidence="3 4">
    <name type="scientific">Actinomyces oris</name>
    <dbReference type="NCBI Taxonomy" id="544580"/>
    <lineage>
        <taxon>Bacteria</taxon>
        <taxon>Bacillati</taxon>
        <taxon>Actinomycetota</taxon>
        <taxon>Actinomycetes</taxon>
        <taxon>Actinomycetales</taxon>
        <taxon>Actinomycetaceae</taxon>
        <taxon>Actinomyces</taxon>
    </lineage>
</organism>
<evidence type="ECO:0000313" key="3">
    <source>
        <dbReference type="EMBL" id="OLO53844.1"/>
    </source>
</evidence>
<dbReference type="PROSITE" id="PS00101">
    <property type="entry name" value="HEXAPEP_TRANSFERASES"/>
    <property type="match status" value="1"/>
</dbReference>
<sequence>MGQNVFVHGGGGVTIGKHVIIGPNVCIIASNHNYRNPSIPIMFQGDRAKGIVIGDNVWIGAGAVILDGVSIGNKVVIGAGTIITKDVPDNTVTYGARITTQERIN</sequence>
<accession>A0A1Q8VZ85</accession>
<dbReference type="InterPro" id="IPR018357">
    <property type="entry name" value="Hexapep_transf_CS"/>
</dbReference>
<evidence type="ECO:0000256" key="2">
    <source>
        <dbReference type="ARBA" id="ARBA00022737"/>
    </source>
</evidence>
<gene>
    <name evidence="3" type="ORF">BKH27_05185</name>
</gene>
<name>A0A1Q8VZ85_9ACTO</name>
<dbReference type="GO" id="GO:0016740">
    <property type="term" value="F:transferase activity"/>
    <property type="evidence" value="ECO:0007669"/>
    <property type="project" value="UniProtKB-KW"/>
</dbReference>
<proteinExistence type="predicted"/>
<evidence type="ECO:0008006" key="5">
    <source>
        <dbReference type="Google" id="ProtNLM"/>
    </source>
</evidence>
<protein>
    <recommendedName>
        <fullName evidence="5">Acyltransferase</fullName>
    </recommendedName>
</protein>
<keyword evidence="1" id="KW-0808">Transferase</keyword>
<reference evidence="3 4" key="1">
    <citation type="submission" date="2016-12" db="EMBL/GenBank/DDBJ databases">
        <title>Genomic comparison of strains in the 'Actinomyces naeslundii' group.</title>
        <authorList>
            <person name="Mughal S.R."/>
            <person name="Do T."/>
            <person name="Gilbert S.C."/>
            <person name="Witherden E.A."/>
            <person name="Didelot X."/>
            <person name="Beighton D."/>
        </authorList>
    </citation>
    <scope>NUCLEOTIDE SEQUENCE [LARGE SCALE GENOMIC DNA]</scope>
    <source>
        <strain evidence="3 4">MMRCO6-1</strain>
    </source>
</reference>
<dbReference type="Gene3D" id="2.160.10.10">
    <property type="entry name" value="Hexapeptide repeat proteins"/>
    <property type="match status" value="1"/>
</dbReference>
<evidence type="ECO:0000313" key="4">
    <source>
        <dbReference type="Proteomes" id="UP000185772"/>
    </source>
</evidence>
<dbReference type="Proteomes" id="UP000185772">
    <property type="component" value="Unassembled WGS sequence"/>
</dbReference>
<dbReference type="EMBL" id="MSKM01000017">
    <property type="protein sequence ID" value="OLO53844.1"/>
    <property type="molecule type" value="Genomic_DNA"/>
</dbReference>
<dbReference type="InterPro" id="IPR011004">
    <property type="entry name" value="Trimer_LpxA-like_sf"/>
</dbReference>
<dbReference type="Pfam" id="PF00132">
    <property type="entry name" value="Hexapep"/>
    <property type="match status" value="1"/>
</dbReference>
<dbReference type="InterPro" id="IPR051159">
    <property type="entry name" value="Hexapeptide_acetyltransf"/>
</dbReference>
<keyword evidence="2" id="KW-0677">Repeat</keyword>
<dbReference type="PANTHER" id="PTHR23416">
    <property type="entry name" value="SIALIC ACID SYNTHASE-RELATED"/>
    <property type="match status" value="1"/>
</dbReference>
<evidence type="ECO:0000256" key="1">
    <source>
        <dbReference type="ARBA" id="ARBA00022679"/>
    </source>
</evidence>
<dbReference type="SUPFAM" id="SSF51161">
    <property type="entry name" value="Trimeric LpxA-like enzymes"/>
    <property type="match status" value="1"/>
</dbReference>